<evidence type="ECO:0000259" key="8">
    <source>
        <dbReference type="PROSITE" id="PS50171"/>
    </source>
</evidence>
<dbReference type="Pfam" id="PF06220">
    <property type="entry name" value="zf-U1"/>
    <property type="match status" value="1"/>
</dbReference>
<organism evidence="9 10">
    <name type="scientific">Protomyces lactucae-debilis</name>
    <dbReference type="NCBI Taxonomy" id="2754530"/>
    <lineage>
        <taxon>Eukaryota</taxon>
        <taxon>Fungi</taxon>
        <taxon>Dikarya</taxon>
        <taxon>Ascomycota</taxon>
        <taxon>Taphrinomycotina</taxon>
        <taxon>Taphrinomycetes</taxon>
        <taxon>Taphrinales</taxon>
        <taxon>Protomycetaceae</taxon>
        <taxon>Protomyces</taxon>
    </lineage>
</organism>
<dbReference type="Proteomes" id="UP000193685">
    <property type="component" value="Unassembled WGS sequence"/>
</dbReference>
<dbReference type="InterPro" id="IPR000690">
    <property type="entry name" value="Matrin/U1-C_Znf_C2H2"/>
</dbReference>
<evidence type="ECO:0000256" key="3">
    <source>
        <dbReference type="ARBA" id="ARBA00022771"/>
    </source>
</evidence>
<dbReference type="SMART" id="SM00451">
    <property type="entry name" value="ZnF_U1"/>
    <property type="match status" value="1"/>
</dbReference>
<keyword evidence="4" id="KW-0862">Zinc</keyword>
<evidence type="ECO:0000256" key="7">
    <source>
        <dbReference type="SAM" id="MobiDB-lite"/>
    </source>
</evidence>
<dbReference type="EMBL" id="MCFI01000027">
    <property type="protein sequence ID" value="ORY75102.1"/>
    <property type="molecule type" value="Genomic_DNA"/>
</dbReference>
<gene>
    <name evidence="9" type="ORF">BCR37DRAFT_193282</name>
</gene>
<feature type="domain" description="Matrin-type" evidence="8">
    <location>
        <begin position="11"/>
        <end position="42"/>
    </location>
</feature>
<dbReference type="STRING" id="56484.A0A1Y2EU53"/>
<dbReference type="SUPFAM" id="SSF57667">
    <property type="entry name" value="beta-beta-alpha zinc fingers"/>
    <property type="match status" value="1"/>
</dbReference>
<keyword evidence="3" id="KW-0863">Zinc-finger</keyword>
<dbReference type="InterPro" id="IPR036236">
    <property type="entry name" value="Znf_C2H2_sf"/>
</dbReference>
<dbReference type="InterPro" id="IPR003604">
    <property type="entry name" value="Matrin/U1-like-C_Znf_C2H2"/>
</dbReference>
<sequence>MTENWKSVGNYYCDYCKTFIRDDAFNRRNHEASDRHQNALKRQVRTLHKKHEQEQRDLARTNRELLKMGGKVAPVVKEVDKKLPKKVNVGVKAQKKEQAGVLEDAEIQRQVLAAQAMPGQWATAAVEVPLTSDVKDEVKDEAEEGDAVKGPASAPGLSSTAQALKRVREGHDDEMLGYKVAVMETKANNDAVAGPAVAFKKRAPKTRPAKPT</sequence>
<dbReference type="GeneID" id="63782916"/>
<dbReference type="GO" id="GO:0000398">
    <property type="term" value="P:mRNA splicing, via spliceosome"/>
    <property type="evidence" value="ECO:0007669"/>
    <property type="project" value="InterPro"/>
</dbReference>
<proteinExistence type="predicted"/>
<evidence type="ECO:0000256" key="6">
    <source>
        <dbReference type="SAM" id="Coils"/>
    </source>
</evidence>
<dbReference type="PANTHER" id="PTHR13173:SF10">
    <property type="entry name" value="WW DOMAIN-BINDING PROTEIN 4"/>
    <property type="match status" value="1"/>
</dbReference>
<keyword evidence="5" id="KW-0539">Nucleus</keyword>
<evidence type="ECO:0000256" key="2">
    <source>
        <dbReference type="ARBA" id="ARBA00022723"/>
    </source>
</evidence>
<comment type="caution">
    <text evidence="9">The sequence shown here is derived from an EMBL/GenBank/DDBJ whole genome shotgun (WGS) entry which is preliminary data.</text>
</comment>
<dbReference type="AlphaFoldDB" id="A0A1Y2EU53"/>
<keyword evidence="2" id="KW-0479">Metal-binding</keyword>
<evidence type="ECO:0000256" key="1">
    <source>
        <dbReference type="ARBA" id="ARBA00004123"/>
    </source>
</evidence>
<dbReference type="Gene3D" id="3.30.160.60">
    <property type="entry name" value="Classic Zinc Finger"/>
    <property type="match status" value="1"/>
</dbReference>
<dbReference type="GO" id="GO:0008270">
    <property type="term" value="F:zinc ion binding"/>
    <property type="evidence" value="ECO:0007669"/>
    <property type="project" value="UniProtKB-KW"/>
</dbReference>
<accession>A0A1Y2EU53</accession>
<dbReference type="RefSeq" id="XP_040722214.1">
    <property type="nucleotide sequence ID" value="XM_040866317.1"/>
</dbReference>
<name>A0A1Y2EU53_PROLT</name>
<evidence type="ECO:0000313" key="10">
    <source>
        <dbReference type="Proteomes" id="UP000193685"/>
    </source>
</evidence>
<evidence type="ECO:0000256" key="5">
    <source>
        <dbReference type="ARBA" id="ARBA00023242"/>
    </source>
</evidence>
<evidence type="ECO:0000256" key="4">
    <source>
        <dbReference type="ARBA" id="ARBA00022833"/>
    </source>
</evidence>
<feature type="region of interest" description="Disordered" evidence="7">
    <location>
        <begin position="139"/>
        <end position="168"/>
    </location>
</feature>
<keyword evidence="10" id="KW-1185">Reference proteome</keyword>
<reference evidence="9 10" key="1">
    <citation type="submission" date="2016-07" db="EMBL/GenBank/DDBJ databases">
        <title>Pervasive Adenine N6-methylation of Active Genes in Fungi.</title>
        <authorList>
            <consortium name="DOE Joint Genome Institute"/>
            <person name="Mondo S.J."/>
            <person name="Dannebaum R.O."/>
            <person name="Kuo R.C."/>
            <person name="Labutti K."/>
            <person name="Haridas S."/>
            <person name="Kuo A."/>
            <person name="Salamov A."/>
            <person name="Ahrendt S.R."/>
            <person name="Lipzen A."/>
            <person name="Sullivan W."/>
            <person name="Andreopoulos W.B."/>
            <person name="Clum A."/>
            <person name="Lindquist E."/>
            <person name="Daum C."/>
            <person name="Ramamoorthy G.K."/>
            <person name="Gryganskyi A."/>
            <person name="Culley D."/>
            <person name="Magnuson J.K."/>
            <person name="James T.Y."/>
            <person name="O'Malley M.A."/>
            <person name="Stajich J.E."/>
            <person name="Spatafora J.W."/>
            <person name="Visel A."/>
            <person name="Grigoriev I.V."/>
        </authorList>
    </citation>
    <scope>NUCLEOTIDE SEQUENCE [LARGE SCALE GENOMIC DNA]</scope>
    <source>
        <strain evidence="9 10">12-1054</strain>
    </source>
</reference>
<evidence type="ECO:0000313" key="9">
    <source>
        <dbReference type="EMBL" id="ORY75102.1"/>
    </source>
</evidence>
<dbReference type="GO" id="GO:0003723">
    <property type="term" value="F:RNA binding"/>
    <property type="evidence" value="ECO:0007669"/>
    <property type="project" value="TreeGrafter"/>
</dbReference>
<dbReference type="InterPro" id="IPR040023">
    <property type="entry name" value="WBP4"/>
</dbReference>
<dbReference type="OrthoDB" id="191651at2759"/>
<dbReference type="PANTHER" id="PTHR13173">
    <property type="entry name" value="WW DOMAIN BINDING PROTEIN 4"/>
    <property type="match status" value="1"/>
</dbReference>
<protein>
    <recommendedName>
        <fullName evidence="8">Matrin-type domain-containing protein</fullName>
    </recommendedName>
</protein>
<keyword evidence="6" id="KW-0175">Coiled coil</keyword>
<feature type="coiled-coil region" evidence="6">
    <location>
        <begin position="37"/>
        <end position="64"/>
    </location>
</feature>
<dbReference type="InterPro" id="IPR013085">
    <property type="entry name" value="U1-CZ_Znf_C2H2"/>
</dbReference>
<dbReference type="GO" id="GO:0071011">
    <property type="term" value="C:precatalytic spliceosome"/>
    <property type="evidence" value="ECO:0007669"/>
    <property type="project" value="TreeGrafter"/>
</dbReference>
<dbReference type="PROSITE" id="PS50171">
    <property type="entry name" value="ZF_MATRIN"/>
    <property type="match status" value="1"/>
</dbReference>
<comment type="subcellular location">
    <subcellularLocation>
        <location evidence="1">Nucleus</location>
    </subcellularLocation>
</comment>